<protein>
    <submittedName>
        <fullName evidence="2">Uncharacterized protein</fullName>
    </submittedName>
</protein>
<comment type="caution">
    <text evidence="2">The sequence shown here is derived from an EMBL/GenBank/DDBJ whole genome shotgun (WGS) entry which is preliminary data.</text>
</comment>
<reference evidence="2 3" key="1">
    <citation type="submission" date="2016-12" db="EMBL/GenBank/DDBJ databases">
        <title>Bacillus phylogenomics.</title>
        <authorList>
            <person name="Dunlap C."/>
        </authorList>
    </citation>
    <scope>NUCLEOTIDE SEQUENCE [LARGE SCALE GENOMIC DNA]</scope>
    <source>
        <strain evidence="2 3">NRRL B-41327</strain>
    </source>
</reference>
<accession>A0ABX3I2L3</accession>
<keyword evidence="1" id="KW-0812">Transmembrane</keyword>
<organism evidence="2 3">
    <name type="scientific">Bacillus haynesii</name>
    <dbReference type="NCBI Taxonomy" id="1925021"/>
    <lineage>
        <taxon>Bacteria</taxon>
        <taxon>Bacillati</taxon>
        <taxon>Bacillota</taxon>
        <taxon>Bacilli</taxon>
        <taxon>Bacillales</taxon>
        <taxon>Bacillaceae</taxon>
        <taxon>Bacillus</taxon>
    </lineage>
</organism>
<evidence type="ECO:0000313" key="2">
    <source>
        <dbReference type="EMBL" id="OMI27042.1"/>
    </source>
</evidence>
<evidence type="ECO:0000256" key="1">
    <source>
        <dbReference type="SAM" id="Phobius"/>
    </source>
</evidence>
<feature type="transmembrane region" description="Helical" evidence="1">
    <location>
        <begin position="110"/>
        <end position="131"/>
    </location>
</feature>
<dbReference type="Proteomes" id="UP000187046">
    <property type="component" value="Unassembled WGS sequence"/>
</dbReference>
<feature type="transmembrane region" description="Helical" evidence="1">
    <location>
        <begin position="41"/>
        <end position="59"/>
    </location>
</feature>
<feature type="transmembrane region" description="Helical" evidence="1">
    <location>
        <begin position="80"/>
        <end position="98"/>
    </location>
</feature>
<evidence type="ECO:0000313" key="3">
    <source>
        <dbReference type="Proteomes" id="UP000187046"/>
    </source>
</evidence>
<dbReference type="EMBL" id="MRBL01000014">
    <property type="protein sequence ID" value="OMI27042.1"/>
    <property type="molecule type" value="Genomic_DNA"/>
</dbReference>
<keyword evidence="1" id="KW-0472">Membrane</keyword>
<keyword evidence="1" id="KW-1133">Transmembrane helix</keyword>
<proteinExistence type="predicted"/>
<gene>
    <name evidence="2" type="ORF">BTA31_12810</name>
</gene>
<sequence>MFSIKKSCYFWIRSNAVLLLIAALLLTNLSCWNKYENGISLFLFELFSECFLILLSLVYGTKTKKLFNSPRKRILKKSNVIQGILVFLFISIFFSYALNDMVPFPSSLLYISLTVNLIMAIYSLIAPSWVIKIYEYNIYEVPNGWISDLLRFFLVFAWSVNYEVQVVLYRLPFLLQRLMGIIFIFVLLINIFLISSMF</sequence>
<feature type="transmembrane region" description="Helical" evidence="1">
    <location>
        <begin position="174"/>
        <end position="194"/>
    </location>
</feature>
<keyword evidence="3" id="KW-1185">Reference proteome</keyword>
<name>A0ABX3I2L3_9BACI</name>